<name>A0A9P4LV06_9PEZI</name>
<dbReference type="PANTHER" id="PTHR42085">
    <property type="entry name" value="F-BOX DOMAIN-CONTAINING PROTEIN"/>
    <property type="match status" value="1"/>
</dbReference>
<dbReference type="AlphaFoldDB" id="A0A9P4LV06"/>
<organism evidence="2 3">
    <name type="scientific">Saccharata proteae CBS 121410</name>
    <dbReference type="NCBI Taxonomy" id="1314787"/>
    <lineage>
        <taxon>Eukaryota</taxon>
        <taxon>Fungi</taxon>
        <taxon>Dikarya</taxon>
        <taxon>Ascomycota</taxon>
        <taxon>Pezizomycotina</taxon>
        <taxon>Dothideomycetes</taxon>
        <taxon>Dothideomycetes incertae sedis</taxon>
        <taxon>Botryosphaeriales</taxon>
        <taxon>Saccharataceae</taxon>
        <taxon>Saccharata</taxon>
    </lineage>
</organism>
<evidence type="ECO:0000256" key="1">
    <source>
        <dbReference type="SAM" id="Phobius"/>
    </source>
</evidence>
<gene>
    <name evidence="2" type="ORF">K490DRAFT_46498</name>
</gene>
<reference evidence="2" key="1">
    <citation type="journal article" date="2020" name="Stud. Mycol.">
        <title>101 Dothideomycetes genomes: a test case for predicting lifestyles and emergence of pathogens.</title>
        <authorList>
            <person name="Haridas S."/>
            <person name="Albert R."/>
            <person name="Binder M."/>
            <person name="Bloem J."/>
            <person name="Labutti K."/>
            <person name="Salamov A."/>
            <person name="Andreopoulos B."/>
            <person name="Baker S."/>
            <person name="Barry K."/>
            <person name="Bills G."/>
            <person name="Bluhm B."/>
            <person name="Cannon C."/>
            <person name="Castanera R."/>
            <person name="Culley D."/>
            <person name="Daum C."/>
            <person name="Ezra D."/>
            <person name="Gonzalez J."/>
            <person name="Henrissat B."/>
            <person name="Kuo A."/>
            <person name="Liang C."/>
            <person name="Lipzen A."/>
            <person name="Lutzoni F."/>
            <person name="Magnuson J."/>
            <person name="Mondo S."/>
            <person name="Nolan M."/>
            <person name="Ohm R."/>
            <person name="Pangilinan J."/>
            <person name="Park H.-J."/>
            <person name="Ramirez L."/>
            <person name="Alfaro M."/>
            <person name="Sun H."/>
            <person name="Tritt A."/>
            <person name="Yoshinaga Y."/>
            <person name="Zwiers L.-H."/>
            <person name="Turgeon B."/>
            <person name="Goodwin S."/>
            <person name="Spatafora J."/>
            <person name="Crous P."/>
            <person name="Grigoriev I."/>
        </authorList>
    </citation>
    <scope>NUCLEOTIDE SEQUENCE</scope>
    <source>
        <strain evidence="2">CBS 121410</strain>
    </source>
</reference>
<dbReference type="EMBL" id="ML978730">
    <property type="protein sequence ID" value="KAF2085487.1"/>
    <property type="molecule type" value="Genomic_DNA"/>
</dbReference>
<evidence type="ECO:0000313" key="2">
    <source>
        <dbReference type="EMBL" id="KAF2085487.1"/>
    </source>
</evidence>
<feature type="transmembrane region" description="Helical" evidence="1">
    <location>
        <begin position="15"/>
        <end position="32"/>
    </location>
</feature>
<accession>A0A9P4LV06</accession>
<proteinExistence type="predicted"/>
<keyword evidence="1" id="KW-0472">Membrane</keyword>
<keyword evidence="3" id="KW-1185">Reference proteome</keyword>
<sequence length="297" mass="34390">MIVLDSLVAATATPSFWTAILVIVVSLPLLILHRQSKHTKPQEPPFPFLRLPAELRNLVYEELVDHRHRPTFPPRDLQRRPLSCLRRLMTPKKVPTNRIAMMLVSRQVSGEYNDVLCKRARFTLDVAESNARRPDLWSISKEVLSRVRDCKVRIHATSRMLGAVDPRSMPRQWELRNRVADCLEPMQKVESLHLHVHAIPDPLWNPLWMWYHISQHFKELDGPAFTGISFDLAGSWTLGENHLGRDRDGRWQWRCAMDHAVLDDTAGWQPIREFCAALYVECRVCQRAEAASEEDEA</sequence>
<evidence type="ECO:0000313" key="3">
    <source>
        <dbReference type="Proteomes" id="UP000799776"/>
    </source>
</evidence>
<dbReference type="OrthoDB" id="62952at2759"/>
<protein>
    <recommendedName>
        <fullName evidence="4">F-box domain-containing protein</fullName>
    </recommendedName>
</protein>
<dbReference type="Proteomes" id="UP000799776">
    <property type="component" value="Unassembled WGS sequence"/>
</dbReference>
<comment type="caution">
    <text evidence="2">The sequence shown here is derived from an EMBL/GenBank/DDBJ whole genome shotgun (WGS) entry which is preliminary data.</text>
</comment>
<keyword evidence="1" id="KW-1133">Transmembrane helix</keyword>
<dbReference type="InterPro" id="IPR038883">
    <property type="entry name" value="AN11006-like"/>
</dbReference>
<keyword evidence="1" id="KW-0812">Transmembrane</keyword>
<dbReference type="PANTHER" id="PTHR42085:SF1">
    <property type="entry name" value="F-BOX DOMAIN-CONTAINING PROTEIN"/>
    <property type="match status" value="1"/>
</dbReference>
<evidence type="ECO:0008006" key="4">
    <source>
        <dbReference type="Google" id="ProtNLM"/>
    </source>
</evidence>